<gene>
    <name evidence="1" type="ORF">LCGC14_2027100</name>
</gene>
<sequence>MLTKEELIFLREGAEKNRDLEEMLETYEFYGCFADCILS</sequence>
<protein>
    <submittedName>
        <fullName evidence="1">Uncharacterized protein</fullName>
    </submittedName>
</protein>
<accession>A0A0F9FIB6</accession>
<evidence type="ECO:0000313" key="1">
    <source>
        <dbReference type="EMBL" id="KKL78211.1"/>
    </source>
</evidence>
<dbReference type="EMBL" id="LAZR01023529">
    <property type="protein sequence ID" value="KKL78211.1"/>
    <property type="molecule type" value="Genomic_DNA"/>
</dbReference>
<name>A0A0F9FIB6_9ZZZZ</name>
<comment type="caution">
    <text evidence="1">The sequence shown here is derived from an EMBL/GenBank/DDBJ whole genome shotgun (WGS) entry which is preliminary data.</text>
</comment>
<organism evidence="1">
    <name type="scientific">marine sediment metagenome</name>
    <dbReference type="NCBI Taxonomy" id="412755"/>
    <lineage>
        <taxon>unclassified sequences</taxon>
        <taxon>metagenomes</taxon>
        <taxon>ecological metagenomes</taxon>
    </lineage>
</organism>
<proteinExistence type="predicted"/>
<reference evidence="1" key="1">
    <citation type="journal article" date="2015" name="Nature">
        <title>Complex archaea that bridge the gap between prokaryotes and eukaryotes.</title>
        <authorList>
            <person name="Spang A."/>
            <person name="Saw J.H."/>
            <person name="Jorgensen S.L."/>
            <person name="Zaremba-Niedzwiedzka K."/>
            <person name="Martijn J."/>
            <person name="Lind A.E."/>
            <person name="van Eijk R."/>
            <person name="Schleper C."/>
            <person name="Guy L."/>
            <person name="Ettema T.J."/>
        </authorList>
    </citation>
    <scope>NUCLEOTIDE SEQUENCE</scope>
</reference>
<dbReference type="AlphaFoldDB" id="A0A0F9FIB6"/>